<dbReference type="GO" id="GO:0140097">
    <property type="term" value="F:catalytic activity, acting on DNA"/>
    <property type="evidence" value="ECO:0007669"/>
    <property type="project" value="UniProtKB-ARBA"/>
</dbReference>
<evidence type="ECO:0000259" key="3">
    <source>
        <dbReference type="PROSITE" id="PS51194"/>
    </source>
</evidence>
<dbReference type="GO" id="GO:0005524">
    <property type="term" value="F:ATP binding"/>
    <property type="evidence" value="ECO:0007669"/>
    <property type="project" value="InterPro"/>
</dbReference>
<dbReference type="Pfam" id="PF04851">
    <property type="entry name" value="ResIII"/>
    <property type="match status" value="1"/>
</dbReference>
<dbReference type="GO" id="GO:0004386">
    <property type="term" value="F:helicase activity"/>
    <property type="evidence" value="ECO:0007669"/>
    <property type="project" value="UniProtKB-KW"/>
</dbReference>
<dbReference type="Gene3D" id="3.40.50.300">
    <property type="entry name" value="P-loop containing nucleotide triphosphate hydrolases"/>
    <property type="match status" value="2"/>
</dbReference>
<feature type="compositionally biased region" description="Acidic residues" evidence="1">
    <location>
        <begin position="626"/>
        <end position="642"/>
    </location>
</feature>
<dbReference type="PANTHER" id="PTHR47396">
    <property type="entry name" value="TYPE I RESTRICTION ENZYME ECOKI R PROTEIN"/>
    <property type="match status" value="1"/>
</dbReference>
<protein>
    <submittedName>
        <fullName evidence="4">DEAD/DEAH box helicase</fullName>
    </submittedName>
</protein>
<dbReference type="CDD" id="cd09179">
    <property type="entry name" value="PLDc_N_DEXD_a"/>
    <property type="match status" value="1"/>
</dbReference>
<dbReference type="RefSeq" id="WP_141463023.1">
    <property type="nucleotide sequence ID" value="NZ_RBZW01000007.1"/>
</dbReference>
<reference evidence="4 5" key="1">
    <citation type="submission" date="2018-10" db="EMBL/GenBank/DDBJ databases">
        <title>Natronolimnobius sp. XQ-INN 246 isolated from Inner Mongolia Autonomous Region of China.</title>
        <authorList>
            <person name="Xue Q."/>
        </authorList>
    </citation>
    <scope>NUCLEOTIDE SEQUENCE [LARGE SCALE GENOMIC DNA]</scope>
    <source>
        <strain evidence="4 5">XQ-INN 246</strain>
    </source>
</reference>
<dbReference type="SMART" id="SM00490">
    <property type="entry name" value="HELICc"/>
    <property type="match status" value="1"/>
</dbReference>
<keyword evidence="4" id="KW-0378">Hydrolase</keyword>
<feature type="domain" description="Helicase ATP-binding" evidence="2">
    <location>
        <begin position="260"/>
        <end position="427"/>
    </location>
</feature>
<dbReference type="EMBL" id="RBZW01000007">
    <property type="protein sequence ID" value="THE66474.1"/>
    <property type="molecule type" value="Genomic_DNA"/>
</dbReference>
<dbReference type="InterPro" id="IPR050742">
    <property type="entry name" value="Helicase_Restrict-Modif_Enz"/>
</dbReference>
<evidence type="ECO:0000313" key="4">
    <source>
        <dbReference type="EMBL" id="THE66474.1"/>
    </source>
</evidence>
<dbReference type="PROSITE" id="PS51194">
    <property type="entry name" value="HELICASE_CTER"/>
    <property type="match status" value="1"/>
</dbReference>
<dbReference type="SMART" id="SM00487">
    <property type="entry name" value="DEXDc"/>
    <property type="match status" value="1"/>
</dbReference>
<sequence length="662" mass="74407">MDDPTQQPSAQNLRALEYPLLYETSTDDLISDFYTPSLSAASIYKRAVGYFTSSWFEEAAAGIAQLAAAGGTAKWVISPKLAADDWNAIERGDAAKRDPSLYAHMETLVEDLEHNLQQNPQNTIAWLIADGLLKIRIAITGETLGGDFHDKWGLFIDDDENKVAFHGSQNDSRKSLSNYESNSVFTSWRSSVDERRVEEHEARFDDIWANEKPGVHSFSLPDSVALGIAELRSDDRPYEDPGEQSKLTSPYRWRHQEEAVNAFLEAEAGILDMATGTGKTRTSLKIIDRLLRDEKIETLVVATRGNDLLNQWQETVLEHFSANEMFLYRNYNGYDELGSYLMAENDRLDVLLTSYANLEDAVDGGMSDKLTEGLLICDEVHNIGADSKQDALGGKLDVFPYRLGLSATPFDPYDEARNEFIRDEVGPVVYEFGLKAAIQRGILTEFDYTPLRYELSADDKKEQKEVFGKFAGLKQQNPGIPQSQLYIMLAKVRKESEEKLPVFRKHLQANPHILENAIIFVASKDYGHKVQKIIFDYVDDFHTYYGEDDESKLDEFSSGGLSTLLTSKAISEGIDIKSVENIILFSAPRSKGTTTQRIGRALRKDPSNPTKKANILDFVVGSDIDQNLEEDGSNAEENEEMTPPDKVRHDWLTTLSQVTQQE</sequence>
<dbReference type="AlphaFoldDB" id="A0A4S3TQ08"/>
<dbReference type="InterPro" id="IPR006935">
    <property type="entry name" value="Helicase/UvrB_N"/>
</dbReference>
<dbReference type="InterPro" id="IPR027417">
    <property type="entry name" value="P-loop_NTPase"/>
</dbReference>
<dbReference type="OrthoDB" id="204523at2157"/>
<organism evidence="4 5">
    <name type="scientific">Salinadaptatus halalkaliphilus</name>
    <dbReference type="NCBI Taxonomy" id="2419781"/>
    <lineage>
        <taxon>Archaea</taxon>
        <taxon>Methanobacteriati</taxon>
        <taxon>Methanobacteriota</taxon>
        <taxon>Stenosarchaea group</taxon>
        <taxon>Halobacteria</taxon>
        <taxon>Halobacteriales</taxon>
        <taxon>Natrialbaceae</taxon>
        <taxon>Salinadaptatus</taxon>
    </lineage>
</organism>
<dbReference type="GO" id="GO:0005829">
    <property type="term" value="C:cytosol"/>
    <property type="evidence" value="ECO:0007669"/>
    <property type="project" value="TreeGrafter"/>
</dbReference>
<comment type="caution">
    <text evidence="4">The sequence shown here is derived from an EMBL/GenBank/DDBJ whole genome shotgun (WGS) entry which is preliminary data.</text>
</comment>
<feature type="compositionally biased region" description="Polar residues" evidence="1">
    <location>
        <begin position="653"/>
        <end position="662"/>
    </location>
</feature>
<proteinExistence type="predicted"/>
<evidence type="ECO:0000259" key="2">
    <source>
        <dbReference type="PROSITE" id="PS51192"/>
    </source>
</evidence>
<keyword evidence="4" id="KW-0067">ATP-binding</keyword>
<dbReference type="GO" id="GO:0016787">
    <property type="term" value="F:hydrolase activity"/>
    <property type="evidence" value="ECO:0007669"/>
    <property type="project" value="InterPro"/>
</dbReference>
<evidence type="ECO:0000313" key="5">
    <source>
        <dbReference type="Proteomes" id="UP000318864"/>
    </source>
</evidence>
<feature type="domain" description="Helicase C-terminal" evidence="3">
    <location>
        <begin position="484"/>
        <end position="647"/>
    </location>
</feature>
<gene>
    <name evidence="4" type="ORF">D8Y22_02115</name>
</gene>
<keyword evidence="5" id="KW-1185">Reference proteome</keyword>
<dbReference type="PROSITE" id="PS51192">
    <property type="entry name" value="HELICASE_ATP_BIND_1"/>
    <property type="match status" value="1"/>
</dbReference>
<name>A0A4S3TQ08_9EURY</name>
<dbReference type="InterPro" id="IPR014001">
    <property type="entry name" value="Helicase_ATP-bd"/>
</dbReference>
<dbReference type="Proteomes" id="UP000318864">
    <property type="component" value="Unassembled WGS sequence"/>
</dbReference>
<dbReference type="GO" id="GO:0003677">
    <property type="term" value="F:DNA binding"/>
    <property type="evidence" value="ECO:0007669"/>
    <property type="project" value="InterPro"/>
</dbReference>
<evidence type="ECO:0000256" key="1">
    <source>
        <dbReference type="SAM" id="MobiDB-lite"/>
    </source>
</evidence>
<dbReference type="PANTHER" id="PTHR47396:SF1">
    <property type="entry name" value="ATP-DEPENDENT HELICASE IRC3-RELATED"/>
    <property type="match status" value="1"/>
</dbReference>
<dbReference type="InterPro" id="IPR001650">
    <property type="entry name" value="Helicase_C-like"/>
</dbReference>
<accession>A0A4S3TQ08</accession>
<dbReference type="Pfam" id="PF00271">
    <property type="entry name" value="Helicase_C"/>
    <property type="match status" value="1"/>
</dbReference>
<keyword evidence="4" id="KW-0347">Helicase</keyword>
<keyword evidence="4" id="KW-0547">Nucleotide-binding</keyword>
<dbReference type="SUPFAM" id="SSF52540">
    <property type="entry name" value="P-loop containing nucleoside triphosphate hydrolases"/>
    <property type="match status" value="1"/>
</dbReference>
<feature type="region of interest" description="Disordered" evidence="1">
    <location>
        <begin position="626"/>
        <end position="662"/>
    </location>
</feature>